<dbReference type="EMBL" id="LKEV01000003">
    <property type="protein sequence ID" value="KQB86258.1"/>
    <property type="molecule type" value="Genomic_DNA"/>
</dbReference>
<dbReference type="PATRIC" id="fig|1544413.3.peg.1186"/>
<protein>
    <submittedName>
        <fullName evidence="6">Arginine transport ATP-binding protein ArtM</fullName>
    </submittedName>
</protein>
<gene>
    <name evidence="6" type="primary">artM</name>
    <name evidence="6" type="ORF">Clow_01177</name>
</gene>
<sequence length="236" mass="25006">MNTPLLTCRGLSISLGGQQILDNFSLTLTQGRVHALLGRNGAGKSTAYRAMLGLIQSNAGEITVLGKPRTRSSLRHIGASVNGPALYPHLSALDNLMVHCHLLGLSRSEAERALAAVGLNTRDRKRAAQFSTGMKARLALAIAMLGEPEILLLDEPQNGLDPQGIVELRGLLRAWAARGGAVLVSSHQLGEVAHLADDLTVLAQGRDQYSGPLAKFAPQGKLEERFLELTQGGGLA</sequence>
<feature type="domain" description="ABC transporter" evidence="5">
    <location>
        <begin position="6"/>
        <end position="229"/>
    </location>
</feature>
<comment type="similarity">
    <text evidence="1">Belongs to the ABC transporter superfamily.</text>
</comment>
<organism evidence="6 7">
    <name type="scientific">Corynebacterium lowii</name>
    <dbReference type="NCBI Taxonomy" id="1544413"/>
    <lineage>
        <taxon>Bacteria</taxon>
        <taxon>Bacillati</taxon>
        <taxon>Actinomycetota</taxon>
        <taxon>Actinomycetes</taxon>
        <taxon>Mycobacteriales</taxon>
        <taxon>Corynebacteriaceae</taxon>
        <taxon>Corynebacterium</taxon>
    </lineage>
</organism>
<keyword evidence="2" id="KW-0813">Transport</keyword>
<evidence type="ECO:0000256" key="2">
    <source>
        <dbReference type="ARBA" id="ARBA00022448"/>
    </source>
</evidence>
<dbReference type="GO" id="GO:0016887">
    <property type="term" value="F:ATP hydrolysis activity"/>
    <property type="evidence" value="ECO:0007669"/>
    <property type="project" value="InterPro"/>
</dbReference>
<reference evidence="6 7" key="1">
    <citation type="submission" date="2015-10" db="EMBL/GenBank/DDBJ databases">
        <title>Corynebacteirum lowii and Corynebacterium oculi species nova, derived from human clinical disease and and emended description of Corynebacterium mastiditis.</title>
        <authorList>
            <person name="Bernard K."/>
            <person name="Pacheco A.L."/>
            <person name="Mcdougall C."/>
            <person name="Burtx T."/>
            <person name="Weibe D."/>
            <person name="Tyler S."/>
            <person name="Olson A.B."/>
            <person name="Cnockaert M."/>
            <person name="Eguchi H."/>
            <person name="Kuwahara T."/>
            <person name="Nakayama-Imaohji H."/>
            <person name="Boudewijins M."/>
            <person name="Van Hoecke F."/>
            <person name="Bernier A.-M."/>
            <person name="Vandamme P."/>
        </authorList>
    </citation>
    <scope>NUCLEOTIDE SEQUENCE [LARGE SCALE GENOMIC DNA]</scope>
    <source>
        <strain evidence="6 7">NML 130206</strain>
    </source>
</reference>
<dbReference type="Proteomes" id="UP000050488">
    <property type="component" value="Unassembled WGS sequence"/>
</dbReference>
<name>A0A0N8W0B8_9CORY</name>
<evidence type="ECO:0000256" key="4">
    <source>
        <dbReference type="ARBA" id="ARBA00022840"/>
    </source>
</evidence>
<dbReference type="Gene3D" id="3.40.50.300">
    <property type="entry name" value="P-loop containing nucleotide triphosphate hydrolases"/>
    <property type="match status" value="1"/>
</dbReference>
<evidence type="ECO:0000256" key="1">
    <source>
        <dbReference type="ARBA" id="ARBA00005417"/>
    </source>
</evidence>
<dbReference type="PANTHER" id="PTHR43335">
    <property type="entry name" value="ABC TRANSPORTER, ATP-BINDING PROTEIN"/>
    <property type="match status" value="1"/>
</dbReference>
<keyword evidence="7" id="KW-1185">Reference proteome</keyword>
<proteinExistence type="inferred from homology"/>
<dbReference type="SUPFAM" id="SSF52540">
    <property type="entry name" value="P-loop containing nucleoside triphosphate hydrolases"/>
    <property type="match status" value="1"/>
</dbReference>
<accession>A0A0N8W0B8</accession>
<keyword evidence="3" id="KW-0547">Nucleotide-binding</keyword>
<comment type="caution">
    <text evidence="6">The sequence shown here is derived from an EMBL/GenBank/DDBJ whole genome shotgun (WGS) entry which is preliminary data.</text>
</comment>
<dbReference type="PROSITE" id="PS50893">
    <property type="entry name" value="ABC_TRANSPORTER_2"/>
    <property type="match status" value="1"/>
</dbReference>
<dbReference type="GO" id="GO:0005524">
    <property type="term" value="F:ATP binding"/>
    <property type="evidence" value="ECO:0007669"/>
    <property type="project" value="UniProtKB-KW"/>
</dbReference>
<evidence type="ECO:0000313" key="7">
    <source>
        <dbReference type="Proteomes" id="UP000050488"/>
    </source>
</evidence>
<keyword evidence="4 6" id="KW-0067">ATP-binding</keyword>
<dbReference type="InterPro" id="IPR027417">
    <property type="entry name" value="P-loop_NTPase"/>
</dbReference>
<dbReference type="InterPro" id="IPR003439">
    <property type="entry name" value="ABC_transporter-like_ATP-bd"/>
</dbReference>
<dbReference type="STRING" id="1544413.Clow_01177"/>
<dbReference type="RefSeq" id="WP_055177645.1">
    <property type="nucleotide sequence ID" value="NZ_JAUSQY010000001.1"/>
</dbReference>
<dbReference type="PANTHER" id="PTHR43335:SF4">
    <property type="entry name" value="ABC TRANSPORTER, ATP-BINDING PROTEIN"/>
    <property type="match status" value="1"/>
</dbReference>
<evidence type="ECO:0000259" key="5">
    <source>
        <dbReference type="PROSITE" id="PS50893"/>
    </source>
</evidence>
<dbReference type="Pfam" id="PF00005">
    <property type="entry name" value="ABC_tran"/>
    <property type="match status" value="1"/>
</dbReference>
<dbReference type="AlphaFoldDB" id="A0A0N8W0B8"/>
<dbReference type="InterPro" id="IPR003593">
    <property type="entry name" value="AAA+_ATPase"/>
</dbReference>
<evidence type="ECO:0000256" key="3">
    <source>
        <dbReference type="ARBA" id="ARBA00022741"/>
    </source>
</evidence>
<evidence type="ECO:0000313" key="6">
    <source>
        <dbReference type="EMBL" id="KQB86258.1"/>
    </source>
</evidence>
<dbReference type="OrthoDB" id="9804819at2"/>
<dbReference type="SMART" id="SM00382">
    <property type="entry name" value="AAA"/>
    <property type="match status" value="1"/>
</dbReference>